<reference evidence="5 6" key="1">
    <citation type="journal article" date="2017" name="ISME J.">
        <title>An acid-tolerant ammonia-oxidizing ?-proteobacterium from soil.</title>
        <authorList>
            <person name="Hayatsu M."/>
            <person name="Tago K."/>
            <person name="Uchiyama I."/>
            <person name="Toyoda A."/>
            <person name="Wang Y."/>
            <person name="Shimomura Y."/>
            <person name="Okubo T."/>
            <person name="Kurisu F."/>
            <person name="Hirono Y."/>
            <person name="Nonaka K."/>
            <person name="Akiyama H."/>
            <person name="Itoh T."/>
            <person name="Takami H."/>
        </authorList>
    </citation>
    <scope>NUCLEOTIDE SEQUENCE [LARGE SCALE GENOMIC DNA]</scope>
    <source>
        <strain evidence="5 6">TAO100</strain>
    </source>
</reference>
<keyword evidence="2 4" id="KW-0996">Nickel insertion</keyword>
<dbReference type="PANTHER" id="PTHR33643">
    <property type="entry name" value="UREASE ACCESSORY PROTEIN D"/>
    <property type="match status" value="1"/>
</dbReference>
<dbReference type="AlphaFoldDB" id="A0A1Q2SM03"/>
<dbReference type="KEGG" id="ntt:TAO_0780"/>
<comment type="similarity">
    <text evidence="1 4">Belongs to the UreD family.</text>
</comment>
<dbReference type="GO" id="GO:0005737">
    <property type="term" value="C:cytoplasm"/>
    <property type="evidence" value="ECO:0007669"/>
    <property type="project" value="UniProtKB-SubCell"/>
</dbReference>
<comment type="subunit">
    <text evidence="4">UreD, UreF and UreG form a complex that acts as a GTP-hydrolysis-dependent molecular chaperone, activating the urease apoprotein by helping to assemble the nickel containing metallocenter of UreC. The UreE protein probably delivers the nickel.</text>
</comment>
<keyword evidence="3 4" id="KW-0143">Chaperone</keyword>
<dbReference type="Pfam" id="PF01774">
    <property type="entry name" value="UreD"/>
    <property type="match status" value="1"/>
</dbReference>
<dbReference type="HAMAP" id="MF_01384">
    <property type="entry name" value="UreD"/>
    <property type="match status" value="1"/>
</dbReference>
<evidence type="ECO:0000313" key="5">
    <source>
        <dbReference type="EMBL" id="BAW80150.1"/>
    </source>
</evidence>
<evidence type="ECO:0000313" key="6">
    <source>
        <dbReference type="Proteomes" id="UP000243679"/>
    </source>
</evidence>
<accession>A0A1Q2SM03</accession>
<proteinExistence type="inferred from homology"/>
<organism evidence="5 6">
    <name type="scientific">Candidatus Nitrosoglobus terrae</name>
    <dbReference type="NCBI Taxonomy" id="1630141"/>
    <lineage>
        <taxon>Bacteria</taxon>
        <taxon>Pseudomonadati</taxon>
        <taxon>Pseudomonadota</taxon>
        <taxon>Gammaproteobacteria</taxon>
        <taxon>Chromatiales</taxon>
        <taxon>Chromatiaceae</taxon>
        <taxon>Candidatus Nitrosoglobus</taxon>
    </lineage>
</organism>
<comment type="function">
    <text evidence="4">Required for maturation of urease via the functional incorporation of the urease nickel metallocenter.</text>
</comment>
<gene>
    <name evidence="4" type="primary">ureD</name>
    <name evidence="5" type="ORF">TAO_0780</name>
</gene>
<evidence type="ECO:0000256" key="4">
    <source>
        <dbReference type="HAMAP-Rule" id="MF_01384"/>
    </source>
</evidence>
<dbReference type="GO" id="GO:0016151">
    <property type="term" value="F:nickel cation binding"/>
    <property type="evidence" value="ECO:0007669"/>
    <property type="project" value="UniProtKB-UniRule"/>
</dbReference>
<keyword evidence="6" id="KW-1185">Reference proteome</keyword>
<evidence type="ECO:0000256" key="3">
    <source>
        <dbReference type="ARBA" id="ARBA00023186"/>
    </source>
</evidence>
<dbReference type="EMBL" id="AP014836">
    <property type="protein sequence ID" value="BAW80150.1"/>
    <property type="molecule type" value="Genomic_DNA"/>
</dbReference>
<name>A0A1Q2SM03_9GAMM</name>
<sequence>MSIEHSFAWNAHLELDYQWIKGRTVPVLRRHKGPLRVQKHLYPEGAEICQHILLHPPGGVAGGDMLNIKINAGPHTMVQLVNPGAGKWYRSDLPSYQNIKLRVESGATLEWLPQESIFFSGCQANLDTTVELAANAKFITWDIIALGRPASSELFNSGSVRQRFRLWCNGRLLWSERMQLFGGGQLLKSPIGLAGYPVAGTLIASGKISDHLLAVCRNLPVEGRGGITQLPGLIIVRFIGLEAEAARHWFTALWRQLRPALVGRSVHFPRIWST</sequence>
<protein>
    <recommendedName>
        <fullName evidence="4">Urease accessory protein UreD</fullName>
    </recommendedName>
</protein>
<keyword evidence="4" id="KW-0963">Cytoplasm</keyword>
<comment type="subcellular location">
    <subcellularLocation>
        <location evidence="4">Cytoplasm</location>
    </subcellularLocation>
</comment>
<evidence type="ECO:0000256" key="1">
    <source>
        <dbReference type="ARBA" id="ARBA00007177"/>
    </source>
</evidence>
<evidence type="ECO:0000256" key="2">
    <source>
        <dbReference type="ARBA" id="ARBA00022988"/>
    </source>
</evidence>
<dbReference type="RefSeq" id="WP_096526727.1">
    <property type="nucleotide sequence ID" value="NZ_AP014836.1"/>
</dbReference>
<dbReference type="OrthoDB" id="9798842at2"/>
<dbReference type="PANTHER" id="PTHR33643:SF1">
    <property type="entry name" value="UREASE ACCESSORY PROTEIN D"/>
    <property type="match status" value="1"/>
</dbReference>
<dbReference type="InterPro" id="IPR002669">
    <property type="entry name" value="UreD"/>
</dbReference>
<dbReference type="Proteomes" id="UP000243679">
    <property type="component" value="Chromosome"/>
</dbReference>